<protein>
    <submittedName>
        <fullName evidence="1">Uncharacterized protein</fullName>
    </submittedName>
</protein>
<organism evidence="1 2">
    <name type="scientific">Carya illinoinensis</name>
    <name type="common">Pecan</name>
    <dbReference type="NCBI Taxonomy" id="32201"/>
    <lineage>
        <taxon>Eukaryota</taxon>
        <taxon>Viridiplantae</taxon>
        <taxon>Streptophyta</taxon>
        <taxon>Embryophyta</taxon>
        <taxon>Tracheophyta</taxon>
        <taxon>Spermatophyta</taxon>
        <taxon>Magnoliopsida</taxon>
        <taxon>eudicotyledons</taxon>
        <taxon>Gunneridae</taxon>
        <taxon>Pentapetalae</taxon>
        <taxon>rosids</taxon>
        <taxon>fabids</taxon>
        <taxon>Fagales</taxon>
        <taxon>Juglandaceae</taxon>
        <taxon>Carya</taxon>
    </lineage>
</organism>
<accession>A0A8T1NU86</accession>
<proteinExistence type="predicted"/>
<comment type="caution">
    <text evidence="1">The sequence shown here is derived from an EMBL/GenBank/DDBJ whole genome shotgun (WGS) entry which is preliminary data.</text>
</comment>
<sequence length="103" mass="11311">MMMALRPSLSTSRHSLSLISWSSTMWILYGICVSRNGLARSAAFNAVNASKSSSTFCSDALVAVVVVPFSSTTSVEDMERSIEPKRMEVGLTWRRMTASPGWM</sequence>
<dbReference type="AlphaFoldDB" id="A0A8T1NU86"/>
<evidence type="ECO:0000313" key="1">
    <source>
        <dbReference type="EMBL" id="KAG6633201.1"/>
    </source>
</evidence>
<dbReference type="EMBL" id="CM031820">
    <property type="protein sequence ID" value="KAG6633201.1"/>
    <property type="molecule type" value="Genomic_DNA"/>
</dbReference>
<gene>
    <name evidence="1" type="ORF">CIPAW_12G032100</name>
</gene>
<reference evidence="1" key="1">
    <citation type="submission" date="2020-12" db="EMBL/GenBank/DDBJ databases">
        <title>WGS assembly of Carya illinoinensis cv. Pawnee.</title>
        <authorList>
            <person name="Platts A."/>
            <person name="Shu S."/>
            <person name="Wright S."/>
            <person name="Barry K."/>
            <person name="Edger P."/>
            <person name="Pires J.C."/>
            <person name="Schmutz J."/>
        </authorList>
    </citation>
    <scope>NUCLEOTIDE SEQUENCE</scope>
    <source>
        <tissue evidence="1">Leaf</tissue>
    </source>
</reference>
<dbReference type="Proteomes" id="UP000811609">
    <property type="component" value="Chromosome 12"/>
</dbReference>
<name>A0A8T1NU86_CARIL</name>
<evidence type="ECO:0000313" key="2">
    <source>
        <dbReference type="Proteomes" id="UP000811609"/>
    </source>
</evidence>
<keyword evidence="2" id="KW-1185">Reference proteome</keyword>